<organism evidence="4 5">
    <name type="scientific">Ceraceosorus guamensis</name>
    <dbReference type="NCBI Taxonomy" id="1522189"/>
    <lineage>
        <taxon>Eukaryota</taxon>
        <taxon>Fungi</taxon>
        <taxon>Dikarya</taxon>
        <taxon>Basidiomycota</taxon>
        <taxon>Ustilaginomycotina</taxon>
        <taxon>Exobasidiomycetes</taxon>
        <taxon>Ceraceosorales</taxon>
        <taxon>Ceraceosoraceae</taxon>
        <taxon>Ceraceosorus</taxon>
    </lineage>
</organism>
<dbReference type="InterPro" id="IPR051938">
    <property type="entry name" value="Apopto_cytoskel_mod"/>
</dbReference>
<dbReference type="GeneID" id="37035173"/>
<feature type="compositionally biased region" description="Low complexity" evidence="2">
    <location>
        <begin position="136"/>
        <end position="157"/>
    </location>
</feature>
<name>A0A316W3H4_9BASI</name>
<dbReference type="RefSeq" id="XP_025371586.1">
    <property type="nucleotide sequence ID" value="XM_025513303.1"/>
</dbReference>
<keyword evidence="5" id="KW-1185">Reference proteome</keyword>
<reference evidence="4 5" key="1">
    <citation type="journal article" date="2018" name="Mol. Biol. Evol.">
        <title>Broad Genomic Sampling Reveals a Smut Pathogenic Ancestry of the Fungal Clade Ustilaginomycotina.</title>
        <authorList>
            <person name="Kijpornyongpan T."/>
            <person name="Mondo S.J."/>
            <person name="Barry K."/>
            <person name="Sandor L."/>
            <person name="Lee J."/>
            <person name="Lipzen A."/>
            <person name="Pangilinan J."/>
            <person name="LaButti K."/>
            <person name="Hainaut M."/>
            <person name="Henrissat B."/>
            <person name="Grigoriev I.V."/>
            <person name="Spatafora J.W."/>
            <person name="Aime M.C."/>
        </authorList>
    </citation>
    <scope>NUCLEOTIDE SEQUENCE [LARGE SCALE GENOMIC DNA]</scope>
    <source>
        <strain evidence="4 5">MCA 4658</strain>
    </source>
</reference>
<keyword evidence="1" id="KW-0143">Chaperone</keyword>
<feature type="compositionally biased region" description="Low complexity" evidence="2">
    <location>
        <begin position="174"/>
        <end position="185"/>
    </location>
</feature>
<dbReference type="PROSITE" id="PS50076">
    <property type="entry name" value="DNAJ_2"/>
    <property type="match status" value="1"/>
</dbReference>
<dbReference type="OrthoDB" id="445556at2759"/>
<feature type="domain" description="J" evidence="3">
    <location>
        <begin position="69"/>
        <end position="134"/>
    </location>
</feature>
<evidence type="ECO:0000256" key="2">
    <source>
        <dbReference type="SAM" id="MobiDB-lite"/>
    </source>
</evidence>
<feature type="region of interest" description="Disordered" evidence="2">
    <location>
        <begin position="293"/>
        <end position="312"/>
    </location>
</feature>
<dbReference type="EMBL" id="KZ819361">
    <property type="protein sequence ID" value="PWN44426.1"/>
    <property type="molecule type" value="Genomic_DNA"/>
</dbReference>
<feature type="compositionally biased region" description="Basic and acidic residues" evidence="2">
    <location>
        <begin position="299"/>
        <end position="312"/>
    </location>
</feature>
<feature type="compositionally biased region" description="Basic and acidic residues" evidence="2">
    <location>
        <begin position="124"/>
        <end position="135"/>
    </location>
</feature>
<evidence type="ECO:0000313" key="5">
    <source>
        <dbReference type="Proteomes" id="UP000245783"/>
    </source>
</evidence>
<dbReference type="AlphaFoldDB" id="A0A316W3H4"/>
<feature type="region of interest" description="Disordered" evidence="2">
    <location>
        <begin position="240"/>
        <end position="264"/>
    </location>
</feature>
<proteinExistence type="predicted"/>
<dbReference type="Gene3D" id="1.10.287.110">
    <property type="entry name" value="DnaJ domain"/>
    <property type="match status" value="1"/>
</dbReference>
<feature type="region of interest" description="Disordered" evidence="2">
    <location>
        <begin position="122"/>
        <end position="198"/>
    </location>
</feature>
<dbReference type="Proteomes" id="UP000245783">
    <property type="component" value="Unassembled WGS sequence"/>
</dbReference>
<dbReference type="PANTHER" id="PTHR44145">
    <property type="entry name" value="DNAJ HOMOLOG SUBFAMILY A MEMBER 3, MITOCHONDRIAL"/>
    <property type="match status" value="1"/>
</dbReference>
<gene>
    <name evidence="4" type="ORF">IE81DRAFT_321319</name>
</gene>
<evidence type="ECO:0000256" key="1">
    <source>
        <dbReference type="ARBA" id="ARBA00023186"/>
    </source>
</evidence>
<dbReference type="PROSITE" id="PS51257">
    <property type="entry name" value="PROKAR_LIPOPROTEIN"/>
    <property type="match status" value="1"/>
</dbReference>
<dbReference type="SUPFAM" id="SSF46565">
    <property type="entry name" value="Chaperone J-domain"/>
    <property type="match status" value="1"/>
</dbReference>
<evidence type="ECO:0000259" key="3">
    <source>
        <dbReference type="PROSITE" id="PS50076"/>
    </source>
</evidence>
<protein>
    <submittedName>
        <fullName evidence="4">DnaJ-domain-containing protein</fullName>
    </submittedName>
</protein>
<dbReference type="SMART" id="SM00271">
    <property type="entry name" value="DnaJ"/>
    <property type="match status" value="1"/>
</dbReference>
<evidence type="ECO:0000313" key="4">
    <source>
        <dbReference type="EMBL" id="PWN44426.1"/>
    </source>
</evidence>
<dbReference type="STRING" id="1522189.A0A316W3H4"/>
<dbReference type="InterPro" id="IPR036869">
    <property type="entry name" value="J_dom_sf"/>
</dbReference>
<dbReference type="PANTHER" id="PTHR44145:SF3">
    <property type="entry name" value="DNAJ HOMOLOG SUBFAMILY A MEMBER 3, MITOCHONDRIAL"/>
    <property type="match status" value="1"/>
</dbReference>
<dbReference type="InterPro" id="IPR001623">
    <property type="entry name" value="DnaJ_domain"/>
</dbReference>
<accession>A0A316W3H4</accession>
<sequence length="312" mass="34065">MRHAHSCLAFGSSLSCGLPATPQPRRADQLIKVLPTFAESSSSAALRQSLFRGRSERRRLFHSSSLCRDYYKTLEVPRNASTRDIKAQFYRLSKKWHPDVNKNNEGAKKKFQEVSEAWTTLGNERSRRDYDRRSSEGAASSSGGSSSGPGYSYDSSSNTQRRARATYAWEYQRRSSSPKASRSSAHTNYSPHGASAGATSSEYARAAFGAGTETSGASQEAQRAAFDSMVRSQRAREEFAAKRGRPQAYSSSAGHGMAPETETQRSNPLIKFAQVVTLFLATAWLGSKLAAGTGSSTIKADEGDRIVEEDTS</sequence>
<dbReference type="InParanoid" id="A0A316W3H4"/>
<dbReference type="Pfam" id="PF00226">
    <property type="entry name" value="DnaJ"/>
    <property type="match status" value="1"/>
</dbReference>
<dbReference type="PRINTS" id="PR00625">
    <property type="entry name" value="JDOMAIN"/>
</dbReference>
<dbReference type="CDD" id="cd06257">
    <property type="entry name" value="DnaJ"/>
    <property type="match status" value="1"/>
</dbReference>